<accession>A0A0L8L475</accession>
<dbReference type="EMBL" id="LGUP01000055">
    <property type="protein sequence ID" value="KOG33018.1"/>
    <property type="molecule type" value="Genomic_DNA"/>
</dbReference>
<comment type="caution">
    <text evidence="2">The sequence shown here is derived from an EMBL/GenBank/DDBJ whole genome shotgun (WGS) entry which is preliminary data.</text>
</comment>
<reference evidence="2 3" key="1">
    <citation type="submission" date="2015-06" db="EMBL/GenBank/DDBJ databases">
        <authorList>
            <person name="Hoefler B.C."/>
            <person name="Straight P.D."/>
        </authorList>
    </citation>
    <scope>NUCLEOTIDE SEQUENCE [LARGE SCALE GENOMIC DNA]</scope>
    <source>
        <strain evidence="2 3">NRRL 3427</strain>
    </source>
</reference>
<evidence type="ECO:0000313" key="2">
    <source>
        <dbReference type="EMBL" id="KOG33018.1"/>
    </source>
</evidence>
<feature type="domain" description="Fe2OG dioxygenase" evidence="1">
    <location>
        <begin position="1"/>
        <end position="96"/>
    </location>
</feature>
<dbReference type="SUPFAM" id="SSF51197">
    <property type="entry name" value="Clavaminate synthase-like"/>
    <property type="match status" value="1"/>
</dbReference>
<dbReference type="Gene3D" id="2.60.120.620">
    <property type="entry name" value="q2cbj1_9rhob like domain"/>
    <property type="match status" value="1"/>
</dbReference>
<dbReference type="InterPro" id="IPR005123">
    <property type="entry name" value="Oxoglu/Fe-dep_dioxygenase_dom"/>
</dbReference>
<dbReference type="InterPro" id="IPR044862">
    <property type="entry name" value="Pro_4_hyd_alph_FE2OG_OXY"/>
</dbReference>
<protein>
    <submittedName>
        <fullName evidence="2">Oxidoreductase</fullName>
    </submittedName>
</protein>
<name>A0A0L8L475_STRVR</name>
<dbReference type="AlphaFoldDB" id="A0A0L8L475"/>
<evidence type="ECO:0000313" key="3">
    <source>
        <dbReference type="Proteomes" id="UP000037023"/>
    </source>
</evidence>
<dbReference type="PROSITE" id="PS51471">
    <property type="entry name" value="FE2OG_OXY"/>
    <property type="match status" value="1"/>
</dbReference>
<proteinExistence type="predicted"/>
<evidence type="ECO:0000259" key="1">
    <source>
        <dbReference type="PROSITE" id="PS51471"/>
    </source>
</evidence>
<organism evidence="2 3">
    <name type="scientific">Streptomyces viridochromogenes</name>
    <dbReference type="NCBI Taxonomy" id="1938"/>
    <lineage>
        <taxon>Bacteria</taxon>
        <taxon>Bacillati</taxon>
        <taxon>Actinomycetota</taxon>
        <taxon>Actinomycetes</taxon>
        <taxon>Kitasatosporales</taxon>
        <taxon>Streptomycetaceae</taxon>
        <taxon>Streptomyces</taxon>
    </lineage>
</organism>
<sequence length="100" mass="11256">MTRAPQYVEYLPGNGHFHRHNDYSHDQTDSPRKITVIVQLSDASSYEGGGLQMFGVDTEELPRERGSVLVFPSLIDHRVTPVTQGLRRALVAWVAGPRLR</sequence>
<gene>
    <name evidence="2" type="ORF">ADK34_08455</name>
</gene>
<dbReference type="Pfam" id="PF13640">
    <property type="entry name" value="2OG-FeII_Oxy_3"/>
    <property type="match status" value="1"/>
</dbReference>
<dbReference type="Proteomes" id="UP000037023">
    <property type="component" value="Unassembled WGS sequence"/>
</dbReference>
<dbReference type="PATRIC" id="fig|1938.6.peg.1856"/>